<dbReference type="InterPro" id="IPR053318">
    <property type="entry name" value="GT64"/>
</dbReference>
<dbReference type="GO" id="GO:0016757">
    <property type="term" value="F:glycosyltransferase activity"/>
    <property type="evidence" value="ECO:0007669"/>
    <property type="project" value="InterPro"/>
</dbReference>
<evidence type="ECO:0000256" key="1">
    <source>
        <dbReference type="ARBA" id="ARBA00022679"/>
    </source>
</evidence>
<reference evidence="4" key="1">
    <citation type="submission" date="2021-02" db="EMBL/GenBank/DDBJ databases">
        <title>First Annotated Genome of the Yellow-green Alga Tribonema minus.</title>
        <authorList>
            <person name="Mahan K.M."/>
        </authorList>
    </citation>
    <scope>NUCLEOTIDE SEQUENCE</scope>
    <source>
        <strain evidence="4">UTEX B ZZ1240</strain>
    </source>
</reference>
<dbReference type="InterPro" id="IPR029044">
    <property type="entry name" value="Nucleotide-diphossugar_trans"/>
</dbReference>
<keyword evidence="5" id="KW-1185">Reference proteome</keyword>
<dbReference type="AlphaFoldDB" id="A0A835YNL3"/>
<dbReference type="Gene3D" id="3.90.550.10">
    <property type="entry name" value="Spore Coat Polysaccharide Biosynthesis Protein SpsA, Chain A"/>
    <property type="match status" value="1"/>
</dbReference>
<feature type="non-terminal residue" evidence="4">
    <location>
        <position position="242"/>
    </location>
</feature>
<protein>
    <submittedName>
        <fullName evidence="4">Exostosin</fullName>
    </submittedName>
</protein>
<evidence type="ECO:0000259" key="3">
    <source>
        <dbReference type="Pfam" id="PF09258"/>
    </source>
</evidence>
<dbReference type="GO" id="GO:0016020">
    <property type="term" value="C:membrane"/>
    <property type="evidence" value="ECO:0007669"/>
    <property type="project" value="InterPro"/>
</dbReference>
<dbReference type="OrthoDB" id="5954868at2759"/>
<dbReference type="SUPFAM" id="SSF53448">
    <property type="entry name" value="Nucleotide-diphospho-sugar transferases"/>
    <property type="match status" value="1"/>
</dbReference>
<evidence type="ECO:0000313" key="4">
    <source>
        <dbReference type="EMBL" id="KAG5178560.1"/>
    </source>
</evidence>
<evidence type="ECO:0000313" key="5">
    <source>
        <dbReference type="Proteomes" id="UP000664859"/>
    </source>
</evidence>
<dbReference type="PANTHER" id="PTHR48410">
    <property type="entry name" value="GLYCOSYLINOSITOL PHOSPHORYLCERAMIDE MANNOSYL TRANSFERASE 1"/>
    <property type="match status" value="1"/>
</dbReference>
<dbReference type="InterPro" id="IPR015338">
    <property type="entry name" value="GT64_dom"/>
</dbReference>
<gene>
    <name evidence="4" type="ORF">JKP88DRAFT_183304</name>
</gene>
<dbReference type="PANTHER" id="PTHR48410:SF1">
    <property type="entry name" value="GLYCOSYLINOSITOL PHOSPHORYLCERAMIDE MANNOSYL TRANSFERASE 1"/>
    <property type="match status" value="1"/>
</dbReference>
<accession>A0A835YNL3</accession>
<comment type="caution">
    <text evidence="4">The sequence shown here is derived from an EMBL/GenBank/DDBJ whole genome shotgun (WGS) entry which is preliminary data.</text>
</comment>
<proteinExistence type="predicted"/>
<name>A0A835YNL3_9STRA</name>
<dbReference type="Proteomes" id="UP000664859">
    <property type="component" value="Unassembled WGS sequence"/>
</dbReference>
<organism evidence="4 5">
    <name type="scientific">Tribonema minus</name>
    <dbReference type="NCBI Taxonomy" id="303371"/>
    <lineage>
        <taxon>Eukaryota</taxon>
        <taxon>Sar</taxon>
        <taxon>Stramenopiles</taxon>
        <taxon>Ochrophyta</taxon>
        <taxon>PX clade</taxon>
        <taxon>Xanthophyceae</taxon>
        <taxon>Tribonematales</taxon>
        <taxon>Tribonemataceae</taxon>
        <taxon>Tribonema</taxon>
    </lineage>
</organism>
<dbReference type="EMBL" id="JAFCMP010000514">
    <property type="protein sequence ID" value="KAG5178560.1"/>
    <property type="molecule type" value="Genomic_DNA"/>
</dbReference>
<keyword evidence="2" id="KW-1015">Disulfide bond</keyword>
<sequence length="242" mass="27533">MFTVRMNTFRRNDDLKRSVDNYALCPAVTRIQIVWSDQENEPPPLNFFSPAARELIEFELHTTDSLNNRFNALSPPPTEGVFSVDDDMLFKCEDLKFAHQTWRAASETMVGFVPRLVTRDEETGEHRYRSWWFTWWNGAYNLVLTKAAFLHRKHLDAYMTLPPKMLAYVDAHRNCEDIAMSMVVARDTRAPPLWVRGAIRELGAPGISSSGGHYRARCACLDAFAQVLGGTHLQLGTAKAVP</sequence>
<feature type="domain" description="Glycosyl transferase 64" evidence="3">
    <location>
        <begin position="2"/>
        <end position="234"/>
    </location>
</feature>
<dbReference type="Pfam" id="PF09258">
    <property type="entry name" value="Glyco_transf_64"/>
    <property type="match status" value="1"/>
</dbReference>
<keyword evidence="1" id="KW-0808">Transferase</keyword>
<evidence type="ECO:0000256" key="2">
    <source>
        <dbReference type="ARBA" id="ARBA00023157"/>
    </source>
</evidence>